<protein>
    <submittedName>
        <fullName evidence="5">Thymidine kinase 2-like isoform X1</fullName>
    </submittedName>
</protein>
<feature type="active site" description="Proton acceptor" evidence="2">
    <location>
        <position position="84"/>
    </location>
</feature>
<evidence type="ECO:0000256" key="3">
    <source>
        <dbReference type="PIRSR" id="PIRSR000705-3"/>
    </source>
</evidence>
<dbReference type="PIRSF" id="PIRSF000705">
    <property type="entry name" value="DNK"/>
    <property type="match status" value="1"/>
</dbReference>
<evidence type="ECO:0000256" key="1">
    <source>
        <dbReference type="ARBA" id="ARBA00007420"/>
    </source>
</evidence>
<keyword evidence="6" id="KW-1185">Reference proteome</keyword>
<dbReference type="Gene3D" id="3.40.50.300">
    <property type="entry name" value="P-loop containing nucleotide triphosphate hydrolases"/>
    <property type="match status" value="1"/>
</dbReference>
<dbReference type="STRING" id="299467.A0A443SL00"/>
<dbReference type="GO" id="GO:0005524">
    <property type="term" value="F:ATP binding"/>
    <property type="evidence" value="ECO:0007669"/>
    <property type="project" value="UniProtKB-KW"/>
</dbReference>
<comment type="similarity">
    <text evidence="1">Belongs to the DCK/DGK family.</text>
</comment>
<evidence type="ECO:0000256" key="2">
    <source>
        <dbReference type="PIRSR" id="PIRSR000705-1"/>
    </source>
</evidence>
<keyword evidence="5" id="KW-0808">Transferase</keyword>
<dbReference type="InterPro" id="IPR027417">
    <property type="entry name" value="P-loop_NTPase"/>
</dbReference>
<keyword evidence="5" id="KW-0418">Kinase</keyword>
<accession>A0A443SL00</accession>
<dbReference type="CDD" id="cd01673">
    <property type="entry name" value="dNK"/>
    <property type="match status" value="1"/>
</dbReference>
<dbReference type="OrthoDB" id="567086at2759"/>
<feature type="binding site" evidence="3">
    <location>
        <begin position="143"/>
        <end position="147"/>
    </location>
    <ligand>
        <name>ATP</name>
        <dbReference type="ChEBI" id="CHEBI:30616"/>
    </ligand>
</feature>
<comment type="caution">
    <text evidence="5">The sequence shown here is derived from an EMBL/GenBank/DDBJ whole genome shotgun (WGS) entry which is preliminary data.</text>
</comment>
<name>A0A443SL00_9ACAR</name>
<dbReference type="GO" id="GO:0005739">
    <property type="term" value="C:mitochondrion"/>
    <property type="evidence" value="ECO:0007669"/>
    <property type="project" value="TreeGrafter"/>
</dbReference>
<sequence>VIVEGNIGSGKTTFLKYVQKKFGDKVQIFTEPLHKWRDVKGQNLFELLYKDPYKWSLPFQMYADLSRLEIHESTECEGKIKLMERSLFSAKYCFVENVYNRKFLNDTEYVILNEFFKYFVKRGHVSADYIIYLRTTPEKCFERIQLRNRKEEKYITMDYLTSLHDLHEEWLLGNNSEIVNGFKKSKVVTLNANTPLNQLERVYEQCSFIFGGETV</sequence>
<gene>
    <name evidence="5" type="ORF">B4U80_02941</name>
</gene>
<feature type="domain" description="Deoxynucleoside kinase" evidence="4">
    <location>
        <begin position="2"/>
        <end position="203"/>
    </location>
</feature>
<dbReference type="VEuPathDB" id="VectorBase:LDEU003838"/>
<organism evidence="5 6">
    <name type="scientific">Leptotrombidium deliense</name>
    <dbReference type="NCBI Taxonomy" id="299467"/>
    <lineage>
        <taxon>Eukaryota</taxon>
        <taxon>Metazoa</taxon>
        <taxon>Ecdysozoa</taxon>
        <taxon>Arthropoda</taxon>
        <taxon>Chelicerata</taxon>
        <taxon>Arachnida</taxon>
        <taxon>Acari</taxon>
        <taxon>Acariformes</taxon>
        <taxon>Trombidiformes</taxon>
        <taxon>Prostigmata</taxon>
        <taxon>Anystina</taxon>
        <taxon>Parasitengona</taxon>
        <taxon>Trombiculoidea</taxon>
        <taxon>Trombiculidae</taxon>
        <taxon>Leptotrombidium</taxon>
    </lineage>
</organism>
<dbReference type="PANTHER" id="PTHR10513:SF24">
    <property type="entry name" value="THYMIDINE KINASE 2, MITOCHONDRIAL"/>
    <property type="match status" value="1"/>
</dbReference>
<dbReference type="InterPro" id="IPR031314">
    <property type="entry name" value="DNK_dom"/>
</dbReference>
<reference evidence="5 6" key="1">
    <citation type="journal article" date="2018" name="Gigascience">
        <title>Genomes of trombidid mites reveal novel predicted allergens and laterally-transferred genes associated with secondary metabolism.</title>
        <authorList>
            <person name="Dong X."/>
            <person name="Chaisiri K."/>
            <person name="Xia D."/>
            <person name="Armstrong S.D."/>
            <person name="Fang Y."/>
            <person name="Donnelly M.J."/>
            <person name="Kadowaki T."/>
            <person name="McGarry J.W."/>
            <person name="Darby A.C."/>
            <person name="Makepeace B.L."/>
        </authorList>
    </citation>
    <scope>NUCLEOTIDE SEQUENCE [LARGE SCALE GENOMIC DNA]</scope>
    <source>
        <strain evidence="5">UoL-UT</strain>
    </source>
</reference>
<feature type="binding site" evidence="3">
    <location>
        <begin position="5"/>
        <end position="13"/>
    </location>
    <ligand>
        <name>ATP</name>
        <dbReference type="ChEBI" id="CHEBI:30616"/>
    </ligand>
</feature>
<feature type="non-terminal residue" evidence="5">
    <location>
        <position position="1"/>
    </location>
</feature>
<dbReference type="PANTHER" id="PTHR10513">
    <property type="entry name" value="DEOXYNUCLEOSIDE KINASE"/>
    <property type="match status" value="1"/>
</dbReference>
<keyword evidence="3" id="KW-0547">Nucleotide-binding</keyword>
<dbReference type="InterPro" id="IPR002624">
    <property type="entry name" value="DCK/DGK"/>
</dbReference>
<dbReference type="AlphaFoldDB" id="A0A443SL00"/>
<dbReference type="Pfam" id="PF01712">
    <property type="entry name" value="dNK"/>
    <property type="match status" value="1"/>
</dbReference>
<evidence type="ECO:0000259" key="4">
    <source>
        <dbReference type="Pfam" id="PF01712"/>
    </source>
</evidence>
<dbReference type="GO" id="GO:0019136">
    <property type="term" value="F:deoxynucleoside kinase activity"/>
    <property type="evidence" value="ECO:0007669"/>
    <property type="project" value="InterPro"/>
</dbReference>
<evidence type="ECO:0000313" key="5">
    <source>
        <dbReference type="EMBL" id="RWS28204.1"/>
    </source>
</evidence>
<proteinExistence type="inferred from homology"/>
<dbReference type="InterPro" id="IPR050566">
    <property type="entry name" value="Deoxyribonucleoside_kinase"/>
</dbReference>
<keyword evidence="3" id="KW-0067">ATP-binding</keyword>
<dbReference type="Proteomes" id="UP000288716">
    <property type="component" value="Unassembled WGS sequence"/>
</dbReference>
<evidence type="ECO:0000313" key="6">
    <source>
        <dbReference type="Proteomes" id="UP000288716"/>
    </source>
</evidence>
<dbReference type="EMBL" id="NCKV01001519">
    <property type="protein sequence ID" value="RWS28204.1"/>
    <property type="molecule type" value="Genomic_DNA"/>
</dbReference>
<dbReference type="SUPFAM" id="SSF52540">
    <property type="entry name" value="P-loop containing nucleoside triphosphate hydrolases"/>
    <property type="match status" value="1"/>
</dbReference>